<gene>
    <name evidence="14" type="primary">Znf397_2</name>
    <name evidence="14" type="ORF">CHOACU_R00002</name>
</gene>
<comment type="caution">
    <text evidence="14">The sequence shown here is derived from an EMBL/GenBank/DDBJ whole genome shotgun (WGS) entry which is preliminary data.</text>
</comment>
<protein>
    <submittedName>
        <fullName evidence="14">ZN397 protein</fullName>
    </submittedName>
</protein>
<comment type="subcellular location">
    <subcellularLocation>
        <location evidence="2">Nucleus</location>
    </subcellularLocation>
</comment>
<evidence type="ECO:0000256" key="4">
    <source>
        <dbReference type="ARBA" id="ARBA00022723"/>
    </source>
</evidence>
<dbReference type="GO" id="GO:0000981">
    <property type="term" value="F:DNA-binding transcription factor activity, RNA polymerase II-specific"/>
    <property type="evidence" value="ECO:0007669"/>
    <property type="project" value="TreeGrafter"/>
</dbReference>
<dbReference type="PROSITE" id="PS50157">
    <property type="entry name" value="ZINC_FINGER_C2H2_2"/>
    <property type="match status" value="2"/>
</dbReference>
<keyword evidence="8" id="KW-0805">Transcription regulation</keyword>
<dbReference type="Proteomes" id="UP000568556">
    <property type="component" value="Unassembled WGS sequence"/>
</dbReference>
<dbReference type="OrthoDB" id="9199459at2759"/>
<feature type="non-terminal residue" evidence="14">
    <location>
        <position position="54"/>
    </location>
</feature>
<dbReference type="PANTHER" id="PTHR23226">
    <property type="entry name" value="ZINC FINGER AND SCAN DOMAIN-CONTAINING"/>
    <property type="match status" value="1"/>
</dbReference>
<keyword evidence="6 12" id="KW-0863">Zinc-finger</keyword>
<organism evidence="14 15">
    <name type="scientific">Chordeiles acutipennis</name>
    <name type="common">Lesser nighthawk</name>
    <name type="synonym">Caprimulgus acutipennis</name>
    <dbReference type="NCBI Taxonomy" id="118183"/>
    <lineage>
        <taxon>Eukaryota</taxon>
        <taxon>Metazoa</taxon>
        <taxon>Chordata</taxon>
        <taxon>Craniata</taxon>
        <taxon>Vertebrata</taxon>
        <taxon>Euteleostomi</taxon>
        <taxon>Archelosauria</taxon>
        <taxon>Archosauria</taxon>
        <taxon>Dinosauria</taxon>
        <taxon>Saurischia</taxon>
        <taxon>Theropoda</taxon>
        <taxon>Coelurosauria</taxon>
        <taxon>Aves</taxon>
        <taxon>Neognathae</taxon>
        <taxon>Neoaves</taxon>
        <taxon>Strisores</taxon>
        <taxon>Caprimulgiformes</taxon>
        <taxon>Caprimulgidae</taxon>
        <taxon>Chordeilinae</taxon>
        <taxon>Chordeiles</taxon>
    </lineage>
</organism>
<evidence type="ECO:0000256" key="3">
    <source>
        <dbReference type="ARBA" id="ARBA00006991"/>
    </source>
</evidence>
<dbReference type="SMART" id="SM00355">
    <property type="entry name" value="ZnF_C2H2"/>
    <property type="match status" value="2"/>
</dbReference>
<comment type="similarity">
    <text evidence="3">Belongs to the krueppel C2H2-type zinc-finger protein family.</text>
</comment>
<evidence type="ECO:0000256" key="6">
    <source>
        <dbReference type="ARBA" id="ARBA00022771"/>
    </source>
</evidence>
<evidence type="ECO:0000256" key="11">
    <source>
        <dbReference type="ARBA" id="ARBA00023242"/>
    </source>
</evidence>
<evidence type="ECO:0000256" key="12">
    <source>
        <dbReference type="PROSITE-ProRule" id="PRU00042"/>
    </source>
</evidence>
<evidence type="ECO:0000313" key="15">
    <source>
        <dbReference type="Proteomes" id="UP000568556"/>
    </source>
</evidence>
<feature type="domain" description="C2H2-type" evidence="13">
    <location>
        <begin position="27"/>
        <end position="54"/>
    </location>
</feature>
<evidence type="ECO:0000256" key="5">
    <source>
        <dbReference type="ARBA" id="ARBA00022737"/>
    </source>
</evidence>
<evidence type="ECO:0000259" key="13">
    <source>
        <dbReference type="PROSITE" id="PS50157"/>
    </source>
</evidence>
<keyword evidence="4" id="KW-0479">Metal-binding</keyword>
<keyword evidence="5" id="KW-0677">Repeat</keyword>
<feature type="non-terminal residue" evidence="14">
    <location>
        <position position="1"/>
    </location>
</feature>
<evidence type="ECO:0000313" key="14">
    <source>
        <dbReference type="EMBL" id="NXL68704.1"/>
    </source>
</evidence>
<evidence type="ECO:0000256" key="2">
    <source>
        <dbReference type="ARBA" id="ARBA00004123"/>
    </source>
</evidence>
<keyword evidence="15" id="KW-1185">Reference proteome</keyword>
<dbReference type="GO" id="GO:0005634">
    <property type="term" value="C:nucleus"/>
    <property type="evidence" value="ECO:0007669"/>
    <property type="project" value="UniProtKB-SubCell"/>
</dbReference>
<name>A0A7L0UNQ0_CHOAC</name>
<evidence type="ECO:0000256" key="1">
    <source>
        <dbReference type="ARBA" id="ARBA00003767"/>
    </source>
</evidence>
<dbReference type="FunFam" id="3.30.160.60:FF:000506">
    <property type="entry name" value="Zinc finger protein 23"/>
    <property type="match status" value="1"/>
</dbReference>
<accession>A0A7L0UNQ0</accession>
<dbReference type="PANTHER" id="PTHR23226:SF416">
    <property type="entry name" value="FI01424P"/>
    <property type="match status" value="1"/>
</dbReference>
<evidence type="ECO:0000256" key="7">
    <source>
        <dbReference type="ARBA" id="ARBA00022833"/>
    </source>
</evidence>
<dbReference type="GO" id="GO:0008270">
    <property type="term" value="F:zinc ion binding"/>
    <property type="evidence" value="ECO:0007669"/>
    <property type="project" value="UniProtKB-KW"/>
</dbReference>
<evidence type="ECO:0000256" key="8">
    <source>
        <dbReference type="ARBA" id="ARBA00023015"/>
    </source>
</evidence>
<comment type="function">
    <text evidence="1">May be involved in transcriptional regulation.</text>
</comment>
<proteinExistence type="inferred from homology"/>
<keyword evidence="11" id="KW-0539">Nucleus</keyword>
<evidence type="ECO:0000256" key="10">
    <source>
        <dbReference type="ARBA" id="ARBA00023163"/>
    </source>
</evidence>
<evidence type="ECO:0000256" key="9">
    <source>
        <dbReference type="ARBA" id="ARBA00023125"/>
    </source>
</evidence>
<dbReference type="InterPro" id="IPR013087">
    <property type="entry name" value="Znf_C2H2_type"/>
</dbReference>
<feature type="domain" description="C2H2-type" evidence="13">
    <location>
        <begin position="1"/>
        <end position="26"/>
    </location>
</feature>
<keyword evidence="7" id="KW-0862">Zinc</keyword>
<dbReference type="Gene3D" id="3.30.160.60">
    <property type="entry name" value="Classic Zinc Finger"/>
    <property type="match status" value="2"/>
</dbReference>
<dbReference type="PROSITE" id="PS00028">
    <property type="entry name" value="ZINC_FINGER_C2H2_1"/>
    <property type="match status" value="2"/>
</dbReference>
<keyword evidence="10" id="KW-0804">Transcription</keyword>
<keyword evidence="9" id="KW-0238">DNA-binding</keyword>
<dbReference type="GO" id="GO:0000978">
    <property type="term" value="F:RNA polymerase II cis-regulatory region sequence-specific DNA binding"/>
    <property type="evidence" value="ECO:0007669"/>
    <property type="project" value="TreeGrafter"/>
</dbReference>
<sequence length="54" mass="6208">CDDCGKSFMWNSELVTHQRIHSDERPYACSHCGKSFKMSSALLRHQNIHTGEMP</sequence>
<dbReference type="AlphaFoldDB" id="A0A7L0UNQ0"/>
<dbReference type="SUPFAM" id="SSF57667">
    <property type="entry name" value="beta-beta-alpha zinc fingers"/>
    <property type="match status" value="1"/>
</dbReference>
<dbReference type="Pfam" id="PF00096">
    <property type="entry name" value="zf-C2H2"/>
    <property type="match status" value="2"/>
</dbReference>
<dbReference type="InterPro" id="IPR036236">
    <property type="entry name" value="Znf_C2H2_sf"/>
</dbReference>
<dbReference type="FunFam" id="3.30.160.60:FF:001134">
    <property type="entry name" value="Zinc finger protein 70"/>
    <property type="match status" value="1"/>
</dbReference>
<dbReference type="EMBL" id="VXAQ01004091">
    <property type="protein sequence ID" value="NXL68704.1"/>
    <property type="molecule type" value="Genomic_DNA"/>
</dbReference>
<reference evidence="14 15" key="1">
    <citation type="submission" date="2019-09" db="EMBL/GenBank/DDBJ databases">
        <title>Bird 10,000 Genomes (B10K) Project - Family phase.</title>
        <authorList>
            <person name="Zhang G."/>
        </authorList>
    </citation>
    <scope>NUCLEOTIDE SEQUENCE [LARGE SCALE GENOMIC DNA]</scope>
    <source>
        <strain evidence="14">B10K-DU-008-62</strain>
        <tissue evidence="14">Mixed tissue sample</tissue>
    </source>
</reference>